<evidence type="ECO:0000313" key="2">
    <source>
        <dbReference type="Proteomes" id="UP000004416"/>
    </source>
</evidence>
<evidence type="ECO:0000313" key="1">
    <source>
        <dbReference type="EMBL" id="EHL08458.1"/>
    </source>
</evidence>
<name>G9XIJ4_DESHA</name>
<sequence length="40" mass="4574">MYGNGIKTPQAWNFPSLSFLRMKEGVGEGKNMNERRLTSK</sequence>
<dbReference type="AlphaFoldDB" id="G9XIJ4"/>
<dbReference type="EMBL" id="AFZX01000020">
    <property type="protein sequence ID" value="EHL08458.1"/>
    <property type="molecule type" value="Genomic_DNA"/>
</dbReference>
<comment type="caution">
    <text evidence="1">The sequence shown here is derived from an EMBL/GenBank/DDBJ whole genome shotgun (WGS) entry which is preliminary data.</text>
</comment>
<dbReference type="Proteomes" id="UP000004416">
    <property type="component" value="Unassembled WGS sequence"/>
</dbReference>
<organism evidence="1 2">
    <name type="scientific">Desulfitobacterium hafniense DP7</name>
    <dbReference type="NCBI Taxonomy" id="537010"/>
    <lineage>
        <taxon>Bacteria</taxon>
        <taxon>Bacillati</taxon>
        <taxon>Bacillota</taxon>
        <taxon>Clostridia</taxon>
        <taxon>Eubacteriales</taxon>
        <taxon>Desulfitobacteriaceae</taxon>
        <taxon>Desulfitobacterium</taxon>
    </lineage>
</organism>
<accession>G9XIJ4</accession>
<proteinExistence type="predicted"/>
<protein>
    <submittedName>
        <fullName evidence="1">Uncharacterized protein</fullName>
    </submittedName>
</protein>
<dbReference type="HOGENOM" id="CLU_3288453_0_0_9"/>
<gene>
    <name evidence="1" type="ORF">HMPREF0322_00770</name>
</gene>
<reference evidence="1 2" key="1">
    <citation type="submission" date="2011-08" db="EMBL/GenBank/DDBJ databases">
        <authorList>
            <person name="Weinstock G."/>
            <person name="Sodergren E."/>
            <person name="Clifton S."/>
            <person name="Fulton L."/>
            <person name="Fulton B."/>
            <person name="Courtney L."/>
            <person name="Fronick C."/>
            <person name="Harrison M."/>
            <person name="Strong C."/>
            <person name="Farmer C."/>
            <person name="Delahaunty K."/>
            <person name="Markovic C."/>
            <person name="Hall O."/>
            <person name="Minx P."/>
            <person name="Tomlinson C."/>
            <person name="Mitreva M."/>
            <person name="Hou S."/>
            <person name="Chen J."/>
            <person name="Wollam A."/>
            <person name="Pepin K.H."/>
            <person name="Johnson M."/>
            <person name="Bhonagiri V."/>
            <person name="Zhang X."/>
            <person name="Suruliraj S."/>
            <person name="Warren W."/>
            <person name="Chinwalla A."/>
            <person name="Mardis E.R."/>
            <person name="Wilson R.K."/>
        </authorList>
    </citation>
    <scope>NUCLEOTIDE SEQUENCE [LARGE SCALE GENOMIC DNA]</scope>
    <source>
        <strain evidence="1 2">DP7</strain>
    </source>
</reference>